<evidence type="ECO:0000313" key="3">
    <source>
        <dbReference type="Proteomes" id="UP000251842"/>
    </source>
</evidence>
<feature type="signal peptide" evidence="1">
    <location>
        <begin position="1"/>
        <end position="25"/>
    </location>
</feature>
<dbReference type="AlphaFoldDB" id="A0A344J432"/>
<sequence>MMFRNLAGAAALSFAMLAVSTPAHAAPLGQQASQCFVLYKMAAASPANAAHKGDLQKLGALMSRTMQDEKVSQKQFDGWAGAFMQRIGAKDKINVAVLAKERDTCNTFAKSRYQFYAARK</sequence>
<proteinExistence type="predicted"/>
<protein>
    <submittedName>
        <fullName evidence="2">Uncharacterized protein</fullName>
    </submittedName>
</protein>
<name>A0A344J432_9GAMM</name>
<reference evidence="3" key="1">
    <citation type="submission" date="2018-05" db="EMBL/GenBank/DDBJ databases">
        <title>Luteimonas pekinense sp. nov., isolated from human Meibomian gland secretions, Beijing, China.</title>
        <authorList>
            <person name="Wen T."/>
            <person name="Bai H."/>
            <person name="Lv H."/>
        </authorList>
    </citation>
    <scope>NUCLEOTIDE SEQUENCE [LARGE SCALE GENOMIC DNA]</scope>
    <source>
        <strain evidence="3">83-4</strain>
    </source>
</reference>
<keyword evidence="3" id="KW-1185">Reference proteome</keyword>
<keyword evidence="1" id="KW-0732">Signal</keyword>
<evidence type="ECO:0000313" key="2">
    <source>
        <dbReference type="EMBL" id="AXA83792.1"/>
    </source>
</evidence>
<evidence type="ECO:0000256" key="1">
    <source>
        <dbReference type="SAM" id="SignalP"/>
    </source>
</evidence>
<dbReference type="Proteomes" id="UP000251842">
    <property type="component" value="Chromosome"/>
</dbReference>
<dbReference type="OrthoDB" id="6026566at2"/>
<accession>A0A344J432</accession>
<organism evidence="2 3">
    <name type="scientific">Solilutibacter oculi</name>
    <dbReference type="NCBI Taxonomy" id="2698682"/>
    <lineage>
        <taxon>Bacteria</taxon>
        <taxon>Pseudomonadati</taxon>
        <taxon>Pseudomonadota</taxon>
        <taxon>Gammaproteobacteria</taxon>
        <taxon>Lysobacterales</taxon>
        <taxon>Lysobacteraceae</taxon>
        <taxon>Solilutibacter</taxon>
    </lineage>
</organism>
<dbReference type="RefSeq" id="WP_112926007.1">
    <property type="nucleotide sequence ID" value="NZ_CP029556.1"/>
</dbReference>
<feature type="chain" id="PRO_5016996563" evidence="1">
    <location>
        <begin position="26"/>
        <end position="120"/>
    </location>
</feature>
<gene>
    <name evidence="2" type="ORF">DCD74_02980</name>
</gene>
<dbReference type="EMBL" id="CP029556">
    <property type="protein sequence ID" value="AXA83792.1"/>
    <property type="molecule type" value="Genomic_DNA"/>
</dbReference>
<dbReference type="KEGG" id="lue:DCD74_02980"/>